<proteinExistence type="predicted"/>
<evidence type="ECO:0000313" key="1">
    <source>
        <dbReference type="EMBL" id="KAG2225139.1"/>
    </source>
</evidence>
<protein>
    <submittedName>
        <fullName evidence="1">Uncharacterized protein</fullName>
    </submittedName>
</protein>
<dbReference type="OrthoDB" id="2229517at2759"/>
<evidence type="ECO:0000313" key="2">
    <source>
        <dbReference type="Proteomes" id="UP000646827"/>
    </source>
</evidence>
<dbReference type="AlphaFoldDB" id="A0A8H7S9A4"/>
<organism evidence="1 2">
    <name type="scientific">Circinella minor</name>
    <dbReference type="NCBI Taxonomy" id="1195481"/>
    <lineage>
        <taxon>Eukaryota</taxon>
        <taxon>Fungi</taxon>
        <taxon>Fungi incertae sedis</taxon>
        <taxon>Mucoromycota</taxon>
        <taxon>Mucoromycotina</taxon>
        <taxon>Mucoromycetes</taxon>
        <taxon>Mucorales</taxon>
        <taxon>Lichtheimiaceae</taxon>
        <taxon>Circinella</taxon>
    </lineage>
</organism>
<dbReference type="Proteomes" id="UP000646827">
    <property type="component" value="Unassembled WGS sequence"/>
</dbReference>
<name>A0A8H7S9A4_9FUNG</name>
<gene>
    <name evidence="1" type="ORF">INT45_011822</name>
</gene>
<comment type="caution">
    <text evidence="1">The sequence shown here is derived from an EMBL/GenBank/DDBJ whole genome shotgun (WGS) entry which is preliminary data.</text>
</comment>
<keyword evidence="2" id="KW-1185">Reference proteome</keyword>
<reference evidence="1 2" key="1">
    <citation type="submission" date="2020-12" db="EMBL/GenBank/DDBJ databases">
        <title>Metabolic potential, ecology and presence of endohyphal bacteria is reflected in genomic diversity of Mucoromycotina.</title>
        <authorList>
            <person name="Muszewska A."/>
            <person name="Okrasinska A."/>
            <person name="Steczkiewicz K."/>
            <person name="Drgas O."/>
            <person name="Orlowska M."/>
            <person name="Perlinska-Lenart U."/>
            <person name="Aleksandrzak-Piekarczyk T."/>
            <person name="Szatraj K."/>
            <person name="Zielenkiewicz U."/>
            <person name="Pilsyk S."/>
            <person name="Malc E."/>
            <person name="Mieczkowski P."/>
            <person name="Kruszewska J.S."/>
            <person name="Biernat P."/>
            <person name="Pawlowska J."/>
        </authorList>
    </citation>
    <scope>NUCLEOTIDE SEQUENCE [LARGE SCALE GENOMIC DNA]</scope>
    <source>
        <strain evidence="1 2">CBS 142.35</strain>
    </source>
</reference>
<dbReference type="EMBL" id="JAEPRB010000032">
    <property type="protein sequence ID" value="KAG2225139.1"/>
    <property type="molecule type" value="Genomic_DNA"/>
</dbReference>
<sequence>MLGEDSIMWPPMTKKERNQCICGRIGWLPGGKPKTCITFFSSKFTKQHSTIRWLQMHKRLKTYSIKTDDSLSCILSRLPKSKPYSAARIQRLKILWSVVYTTLAELDGHQHLASNKQQWELLRTPQQIEAIK</sequence>
<accession>A0A8H7S9A4</accession>